<evidence type="ECO:0000256" key="2">
    <source>
        <dbReference type="SAM" id="Phobius"/>
    </source>
</evidence>
<dbReference type="EMBL" id="AYRZ02000008">
    <property type="protein sequence ID" value="PHT75054.1"/>
    <property type="molecule type" value="Genomic_DNA"/>
</dbReference>
<keyword evidence="2" id="KW-0472">Membrane</keyword>
<dbReference type="Gramene" id="PHT75054">
    <property type="protein sequence ID" value="PHT75054"/>
    <property type="gene ID" value="T459_22331"/>
</dbReference>
<keyword evidence="4" id="KW-1185">Reference proteome</keyword>
<feature type="compositionally biased region" description="Basic and acidic residues" evidence="1">
    <location>
        <begin position="1"/>
        <end position="12"/>
    </location>
</feature>
<dbReference type="AlphaFoldDB" id="A0A2G2YZ95"/>
<dbReference type="Proteomes" id="UP000222542">
    <property type="component" value="Unassembled WGS sequence"/>
</dbReference>
<evidence type="ECO:0000256" key="1">
    <source>
        <dbReference type="SAM" id="MobiDB-lite"/>
    </source>
</evidence>
<feature type="transmembrane region" description="Helical" evidence="2">
    <location>
        <begin position="32"/>
        <end position="53"/>
    </location>
</feature>
<feature type="region of interest" description="Disordered" evidence="1">
    <location>
        <begin position="1"/>
        <end position="23"/>
    </location>
</feature>
<name>A0A2G2YZ95_CAPAN</name>
<proteinExistence type="predicted"/>
<sequence>MDKACSNDREEPQPPLQPAASEDEKFFSRTDIYAGAALGFAVSVSMIFLPLLVSRKWRKCYNKMVDGLVLNVFSNVDVKKRRSNTSIGEIYRKKKAGQVQRSRR</sequence>
<keyword evidence="2" id="KW-0812">Transmembrane</keyword>
<evidence type="ECO:0000313" key="4">
    <source>
        <dbReference type="Proteomes" id="UP000222542"/>
    </source>
</evidence>
<gene>
    <name evidence="3" type="ORF">T459_22331</name>
</gene>
<keyword evidence="2" id="KW-1133">Transmembrane helix</keyword>
<evidence type="ECO:0000313" key="3">
    <source>
        <dbReference type="EMBL" id="PHT75054.1"/>
    </source>
</evidence>
<organism evidence="3 4">
    <name type="scientific">Capsicum annuum</name>
    <name type="common">Capsicum pepper</name>
    <dbReference type="NCBI Taxonomy" id="4072"/>
    <lineage>
        <taxon>Eukaryota</taxon>
        <taxon>Viridiplantae</taxon>
        <taxon>Streptophyta</taxon>
        <taxon>Embryophyta</taxon>
        <taxon>Tracheophyta</taxon>
        <taxon>Spermatophyta</taxon>
        <taxon>Magnoliopsida</taxon>
        <taxon>eudicotyledons</taxon>
        <taxon>Gunneridae</taxon>
        <taxon>Pentapetalae</taxon>
        <taxon>asterids</taxon>
        <taxon>lamiids</taxon>
        <taxon>Solanales</taxon>
        <taxon>Solanaceae</taxon>
        <taxon>Solanoideae</taxon>
        <taxon>Capsiceae</taxon>
        <taxon>Capsicum</taxon>
    </lineage>
</organism>
<comment type="caution">
    <text evidence="3">The sequence shown here is derived from an EMBL/GenBank/DDBJ whole genome shotgun (WGS) entry which is preliminary data.</text>
</comment>
<protein>
    <submittedName>
        <fullName evidence="3">Uncharacterized protein</fullName>
    </submittedName>
</protein>
<reference evidence="3 4" key="1">
    <citation type="journal article" date="2014" name="Nat. Genet.">
        <title>Genome sequence of the hot pepper provides insights into the evolution of pungency in Capsicum species.</title>
        <authorList>
            <person name="Kim S."/>
            <person name="Park M."/>
            <person name="Yeom S.I."/>
            <person name="Kim Y.M."/>
            <person name="Lee J.M."/>
            <person name="Lee H.A."/>
            <person name="Seo E."/>
            <person name="Choi J."/>
            <person name="Cheong K."/>
            <person name="Kim K.T."/>
            <person name="Jung K."/>
            <person name="Lee G.W."/>
            <person name="Oh S.K."/>
            <person name="Bae C."/>
            <person name="Kim S.B."/>
            <person name="Lee H.Y."/>
            <person name="Kim S.Y."/>
            <person name="Kim M.S."/>
            <person name="Kang B.C."/>
            <person name="Jo Y.D."/>
            <person name="Yang H.B."/>
            <person name="Jeong H.J."/>
            <person name="Kang W.H."/>
            <person name="Kwon J.K."/>
            <person name="Shin C."/>
            <person name="Lim J.Y."/>
            <person name="Park J.H."/>
            <person name="Huh J.H."/>
            <person name="Kim J.S."/>
            <person name="Kim B.D."/>
            <person name="Cohen O."/>
            <person name="Paran I."/>
            <person name="Suh M.C."/>
            <person name="Lee S.B."/>
            <person name="Kim Y.K."/>
            <person name="Shin Y."/>
            <person name="Noh S.J."/>
            <person name="Park J."/>
            <person name="Seo Y.S."/>
            <person name="Kwon S.Y."/>
            <person name="Kim H.A."/>
            <person name="Park J.M."/>
            <person name="Kim H.J."/>
            <person name="Choi S.B."/>
            <person name="Bosland P.W."/>
            <person name="Reeves G."/>
            <person name="Jo S.H."/>
            <person name="Lee B.W."/>
            <person name="Cho H.T."/>
            <person name="Choi H.S."/>
            <person name="Lee M.S."/>
            <person name="Yu Y."/>
            <person name="Do Choi Y."/>
            <person name="Park B.S."/>
            <person name="van Deynze A."/>
            <person name="Ashrafi H."/>
            <person name="Hill T."/>
            <person name="Kim W.T."/>
            <person name="Pai H.S."/>
            <person name="Ahn H.K."/>
            <person name="Yeam I."/>
            <person name="Giovannoni J.J."/>
            <person name="Rose J.K."/>
            <person name="Sorensen I."/>
            <person name="Lee S.J."/>
            <person name="Kim R.W."/>
            <person name="Choi I.Y."/>
            <person name="Choi B.S."/>
            <person name="Lim J.S."/>
            <person name="Lee Y.H."/>
            <person name="Choi D."/>
        </authorList>
    </citation>
    <scope>NUCLEOTIDE SEQUENCE [LARGE SCALE GENOMIC DNA]</scope>
    <source>
        <strain evidence="4">cv. CM334</strain>
    </source>
</reference>
<accession>A0A2G2YZ95</accession>
<reference evidence="3 4" key="2">
    <citation type="journal article" date="2017" name="Genome Biol.">
        <title>New reference genome sequences of hot pepper reveal the massive evolution of plant disease-resistance genes by retroduplication.</title>
        <authorList>
            <person name="Kim S."/>
            <person name="Park J."/>
            <person name="Yeom S.I."/>
            <person name="Kim Y.M."/>
            <person name="Seo E."/>
            <person name="Kim K.T."/>
            <person name="Kim M.S."/>
            <person name="Lee J.M."/>
            <person name="Cheong K."/>
            <person name="Shin H.S."/>
            <person name="Kim S.B."/>
            <person name="Han K."/>
            <person name="Lee J."/>
            <person name="Park M."/>
            <person name="Lee H.A."/>
            <person name="Lee H.Y."/>
            <person name="Lee Y."/>
            <person name="Oh S."/>
            <person name="Lee J.H."/>
            <person name="Choi E."/>
            <person name="Choi E."/>
            <person name="Lee S.E."/>
            <person name="Jeon J."/>
            <person name="Kim H."/>
            <person name="Choi G."/>
            <person name="Song H."/>
            <person name="Lee J."/>
            <person name="Lee S.C."/>
            <person name="Kwon J.K."/>
            <person name="Lee H.Y."/>
            <person name="Koo N."/>
            <person name="Hong Y."/>
            <person name="Kim R.W."/>
            <person name="Kang W.H."/>
            <person name="Huh J.H."/>
            <person name="Kang B.C."/>
            <person name="Yang T.J."/>
            <person name="Lee Y.H."/>
            <person name="Bennetzen J.L."/>
            <person name="Choi D."/>
        </authorList>
    </citation>
    <scope>NUCLEOTIDE SEQUENCE [LARGE SCALE GENOMIC DNA]</scope>
    <source>
        <strain evidence="4">cv. CM334</strain>
    </source>
</reference>